<feature type="region of interest" description="Disordered" evidence="1">
    <location>
        <begin position="1"/>
        <end position="22"/>
    </location>
</feature>
<evidence type="ECO:0000313" key="3">
    <source>
        <dbReference type="EMBL" id="QNT68772.1"/>
    </source>
</evidence>
<dbReference type="AlphaFoldDB" id="A0A7H1MZ86"/>
<proteinExistence type="predicted"/>
<sequence length="170" mass="18711">MDNKKQIGERDDAPTSSSPPCFLHDAEPAYQGYLERAQVLALLDELLEAERAGAKVARTLSADAAGGPAEDALRSLAMDEAHFCAMLARHIKQLEASPSQRTGAFREKVLALEGLDNRLRLLNRGQGWVVRKLQEALPRIADETLHADLADMLSVHETNIRKCDELLRSG</sequence>
<feature type="compositionally biased region" description="Basic and acidic residues" evidence="1">
    <location>
        <begin position="1"/>
        <end position="13"/>
    </location>
</feature>
<dbReference type="EMBL" id="CP053923">
    <property type="protein sequence ID" value="QNT68772.1"/>
    <property type="molecule type" value="Genomic_DNA"/>
</dbReference>
<gene>
    <name evidence="3" type="ORF">HQ394_04575</name>
</gene>
<evidence type="ECO:0000259" key="2">
    <source>
        <dbReference type="Pfam" id="PF19825"/>
    </source>
</evidence>
<evidence type="ECO:0000256" key="1">
    <source>
        <dbReference type="SAM" id="MobiDB-lite"/>
    </source>
</evidence>
<organism evidence="3 4">
    <name type="scientific">Defluviicoccus vanus</name>
    <dbReference type="NCBI Taxonomy" id="111831"/>
    <lineage>
        <taxon>Bacteria</taxon>
        <taxon>Pseudomonadati</taxon>
        <taxon>Pseudomonadota</taxon>
        <taxon>Alphaproteobacteria</taxon>
        <taxon>Rhodospirillales</taxon>
        <taxon>Rhodospirillaceae</taxon>
        <taxon>Defluviicoccus</taxon>
    </lineage>
</organism>
<dbReference type="Proteomes" id="UP000516369">
    <property type="component" value="Chromosome"/>
</dbReference>
<dbReference type="RefSeq" id="WP_190262230.1">
    <property type="nucleotide sequence ID" value="NZ_CP053923.1"/>
</dbReference>
<dbReference type="Pfam" id="PF19825">
    <property type="entry name" value="DUF6306"/>
    <property type="match status" value="1"/>
</dbReference>
<reference evidence="3 4" key="1">
    <citation type="submission" date="2020-05" db="EMBL/GenBank/DDBJ databases">
        <title>Complete closed genome sequence of Defluviicoccus vanus.</title>
        <authorList>
            <person name="Bessarab I."/>
            <person name="Arumugam K."/>
            <person name="Maszenan A.M."/>
            <person name="Seviour R.J."/>
            <person name="Williams R.B."/>
        </authorList>
    </citation>
    <scope>NUCLEOTIDE SEQUENCE [LARGE SCALE GENOMIC DNA]</scope>
    <source>
        <strain evidence="3 4">Ben 114</strain>
    </source>
</reference>
<keyword evidence="4" id="KW-1185">Reference proteome</keyword>
<name>A0A7H1MZ86_9PROT</name>
<accession>A0A7H1MZ86</accession>
<dbReference type="InterPro" id="IPR046273">
    <property type="entry name" value="DUF6306"/>
</dbReference>
<evidence type="ECO:0000313" key="4">
    <source>
        <dbReference type="Proteomes" id="UP000516369"/>
    </source>
</evidence>
<feature type="domain" description="DUF6306" evidence="2">
    <location>
        <begin position="38"/>
        <end position="163"/>
    </location>
</feature>
<protein>
    <recommendedName>
        <fullName evidence="2">DUF6306 domain-containing protein</fullName>
    </recommendedName>
</protein>
<dbReference type="KEGG" id="dvn:HQ394_04575"/>